<dbReference type="PANTHER" id="PTHR47098:SF1">
    <property type="entry name" value="PFKB FAMILY CARBOHYDRATE KINASE SUPERFAMILY (AFU_ORTHOLOGUE AFUA_4G09500)"/>
    <property type="match status" value="1"/>
</dbReference>
<accession>A0A6A6TVJ5</accession>
<dbReference type="InterPro" id="IPR029056">
    <property type="entry name" value="Ribokinase-like"/>
</dbReference>
<dbReference type="EMBL" id="MU004289">
    <property type="protein sequence ID" value="KAF2662644.1"/>
    <property type="molecule type" value="Genomic_DNA"/>
</dbReference>
<keyword evidence="2" id="KW-0808">Transferase</keyword>
<sequence>MVILDSIQLPNKPRLADVIGGSGSFVTLGQRLFATEPARVGCLIIAGEDFPKDVEATLDNLGITLVVQKRENALSTRGLLEYEDDTFGPKNFTYTGGPLRATVSDLTNTPLLHANAFHFFGTPEEILTQVPELLELRGRHGIEERPLIIWEPFPAACKAENLAIFLNACKHVDVFSPNHLELQALFADGSKRFEQERLENHASQILKSGIGVSTDGPEGLIIVRAGEHGALARKRDEKAIWSPPYYEQASPKIVDPTGAGNTFLGGYISGQQVTNSWTQAVSYGHVAASFALEQIGLPKEEIKDGVELWNGVSVLERLEEYKARLRNAGVKSECFV</sequence>
<dbReference type="PANTHER" id="PTHR47098">
    <property type="entry name" value="PROTEIN MAK32"/>
    <property type="match status" value="1"/>
</dbReference>
<proteinExistence type="predicted"/>
<dbReference type="InterPro" id="IPR011611">
    <property type="entry name" value="PfkB_dom"/>
</dbReference>
<evidence type="ECO:0000313" key="3">
    <source>
        <dbReference type="Proteomes" id="UP000799324"/>
    </source>
</evidence>
<name>A0A6A6TVJ5_9PLEO</name>
<evidence type="ECO:0000259" key="1">
    <source>
        <dbReference type="Pfam" id="PF00294"/>
    </source>
</evidence>
<dbReference type="Pfam" id="PF00294">
    <property type="entry name" value="PfkB"/>
    <property type="match status" value="1"/>
</dbReference>
<dbReference type="Gene3D" id="3.40.1190.20">
    <property type="match status" value="1"/>
</dbReference>
<dbReference type="SUPFAM" id="SSF53613">
    <property type="entry name" value="Ribokinase-like"/>
    <property type="match status" value="1"/>
</dbReference>
<keyword evidence="2" id="KW-0418">Kinase</keyword>
<evidence type="ECO:0000313" key="2">
    <source>
        <dbReference type="EMBL" id="KAF2662644.1"/>
    </source>
</evidence>
<feature type="domain" description="Carbohydrate kinase PfkB" evidence="1">
    <location>
        <begin position="38"/>
        <end position="296"/>
    </location>
</feature>
<dbReference type="GO" id="GO:0016301">
    <property type="term" value="F:kinase activity"/>
    <property type="evidence" value="ECO:0007669"/>
    <property type="project" value="UniProtKB-KW"/>
</dbReference>
<protein>
    <submittedName>
        <fullName evidence="2">Ribokinase-like protein</fullName>
    </submittedName>
</protein>
<dbReference type="AlphaFoldDB" id="A0A6A6TVJ5"/>
<dbReference type="Proteomes" id="UP000799324">
    <property type="component" value="Unassembled WGS sequence"/>
</dbReference>
<reference evidence="2" key="1">
    <citation type="journal article" date="2020" name="Stud. Mycol.">
        <title>101 Dothideomycetes genomes: a test case for predicting lifestyles and emergence of pathogens.</title>
        <authorList>
            <person name="Haridas S."/>
            <person name="Albert R."/>
            <person name="Binder M."/>
            <person name="Bloem J."/>
            <person name="Labutti K."/>
            <person name="Salamov A."/>
            <person name="Andreopoulos B."/>
            <person name="Baker S."/>
            <person name="Barry K."/>
            <person name="Bills G."/>
            <person name="Bluhm B."/>
            <person name="Cannon C."/>
            <person name="Castanera R."/>
            <person name="Culley D."/>
            <person name="Daum C."/>
            <person name="Ezra D."/>
            <person name="Gonzalez J."/>
            <person name="Henrissat B."/>
            <person name="Kuo A."/>
            <person name="Liang C."/>
            <person name="Lipzen A."/>
            <person name="Lutzoni F."/>
            <person name="Magnuson J."/>
            <person name="Mondo S."/>
            <person name="Nolan M."/>
            <person name="Ohm R."/>
            <person name="Pangilinan J."/>
            <person name="Park H.-J."/>
            <person name="Ramirez L."/>
            <person name="Alfaro M."/>
            <person name="Sun H."/>
            <person name="Tritt A."/>
            <person name="Yoshinaga Y."/>
            <person name="Zwiers L.-H."/>
            <person name="Turgeon B."/>
            <person name="Goodwin S."/>
            <person name="Spatafora J."/>
            <person name="Crous P."/>
            <person name="Grigoriev I."/>
        </authorList>
    </citation>
    <scope>NUCLEOTIDE SEQUENCE</scope>
    <source>
        <strain evidence="2">CBS 122681</strain>
    </source>
</reference>
<dbReference type="OrthoDB" id="497927at2759"/>
<organism evidence="2 3">
    <name type="scientific">Lophiostoma macrostomum CBS 122681</name>
    <dbReference type="NCBI Taxonomy" id="1314788"/>
    <lineage>
        <taxon>Eukaryota</taxon>
        <taxon>Fungi</taxon>
        <taxon>Dikarya</taxon>
        <taxon>Ascomycota</taxon>
        <taxon>Pezizomycotina</taxon>
        <taxon>Dothideomycetes</taxon>
        <taxon>Pleosporomycetidae</taxon>
        <taxon>Pleosporales</taxon>
        <taxon>Lophiostomataceae</taxon>
        <taxon>Lophiostoma</taxon>
    </lineage>
</organism>
<gene>
    <name evidence="2" type="ORF">K491DRAFT_700383</name>
</gene>
<keyword evidence="3" id="KW-1185">Reference proteome</keyword>